<dbReference type="Proteomes" id="UP000076603">
    <property type="component" value="Unassembled WGS sequence"/>
</dbReference>
<evidence type="ECO:0000259" key="1">
    <source>
        <dbReference type="Pfam" id="PF13592"/>
    </source>
</evidence>
<keyword evidence="4" id="KW-1185">Reference proteome</keyword>
<dbReference type="Pfam" id="PF13592">
    <property type="entry name" value="HTH_33"/>
    <property type="match status" value="1"/>
</dbReference>
<dbReference type="EMBL" id="LWAE01000003">
    <property type="protein sequence ID" value="KZL91766.1"/>
    <property type="molecule type" value="Genomic_DNA"/>
</dbReference>
<accession>A0A161XBU7</accession>
<dbReference type="InterPro" id="IPR009057">
    <property type="entry name" value="Homeodomain-like_sf"/>
</dbReference>
<dbReference type="EMBL" id="LWAE01000006">
    <property type="protein sequence ID" value="KZL89973.1"/>
    <property type="molecule type" value="Genomic_DNA"/>
</dbReference>
<evidence type="ECO:0000313" key="2">
    <source>
        <dbReference type="EMBL" id="KZL89973.1"/>
    </source>
</evidence>
<dbReference type="RefSeq" id="WP_082831966.1">
    <property type="nucleotide sequence ID" value="NZ_FQXL01000083.1"/>
</dbReference>
<reference evidence="3 4" key="1">
    <citation type="submission" date="2016-04" db="EMBL/GenBank/DDBJ databases">
        <title>Genome sequence of Clostridium magnum DSM 2767.</title>
        <authorList>
            <person name="Poehlein A."/>
            <person name="Uhlig R."/>
            <person name="Fischer R."/>
            <person name="Bahl H."/>
            <person name="Daniel R."/>
        </authorList>
    </citation>
    <scope>NUCLEOTIDE SEQUENCE [LARGE SCALE GENOMIC DNA]</scope>
    <source>
        <strain evidence="3 4">DSM 2767</strain>
    </source>
</reference>
<dbReference type="SUPFAM" id="SSF46689">
    <property type="entry name" value="Homeodomain-like"/>
    <property type="match status" value="1"/>
</dbReference>
<name>A0A161XBU7_9CLOT</name>
<dbReference type="PATRIC" id="fig|1121326.3.peg.3567"/>
<dbReference type="OrthoDB" id="1902548at2"/>
<gene>
    <name evidence="3" type="ORF">CLMAG_35250</name>
    <name evidence="2" type="ORF">CLMAG_44570</name>
</gene>
<protein>
    <recommendedName>
        <fullName evidence="1">Winged helix-turn helix domain-containing protein</fullName>
    </recommendedName>
</protein>
<dbReference type="AlphaFoldDB" id="A0A161XBU7"/>
<evidence type="ECO:0000313" key="3">
    <source>
        <dbReference type="EMBL" id="KZL91766.1"/>
    </source>
</evidence>
<evidence type="ECO:0000313" key="4">
    <source>
        <dbReference type="Proteomes" id="UP000076603"/>
    </source>
</evidence>
<feature type="domain" description="Winged helix-turn helix" evidence="1">
    <location>
        <begin position="114"/>
        <end position="168"/>
    </location>
</feature>
<organism evidence="3 4">
    <name type="scientific">Clostridium magnum DSM 2767</name>
    <dbReference type="NCBI Taxonomy" id="1121326"/>
    <lineage>
        <taxon>Bacteria</taxon>
        <taxon>Bacillati</taxon>
        <taxon>Bacillota</taxon>
        <taxon>Clostridia</taxon>
        <taxon>Eubacteriales</taxon>
        <taxon>Clostridiaceae</taxon>
        <taxon>Clostridium</taxon>
    </lineage>
</organism>
<comment type="caution">
    <text evidence="3">The sequence shown here is derived from an EMBL/GenBank/DDBJ whole genome shotgun (WGS) entry which is preliminary data.</text>
</comment>
<proteinExistence type="predicted"/>
<dbReference type="InterPro" id="IPR025959">
    <property type="entry name" value="Winged_HTH_dom"/>
</dbReference>
<sequence>MGRKSFSIETLHGYKIEDLVDLKNNTDSKYSRLALAVVTMRYFGQSNTDIIEATRLSKTSIVKHIKEWNAHGIESIKDNRGGSESKLEPEMVDDLIYVATNKSPADFEFTCHNWSCQLLSLYIEKTYGIKVSGETIRVTLIANRLSYKRAQPKPTKADKDEQEAFKKNFRNTRHFRVFI</sequence>